<organism evidence="2 3">
    <name type="scientific">Faecalibacterium prausnitzii</name>
    <dbReference type="NCBI Taxonomy" id="853"/>
    <lineage>
        <taxon>Bacteria</taxon>
        <taxon>Bacillati</taxon>
        <taxon>Bacillota</taxon>
        <taxon>Clostridia</taxon>
        <taxon>Eubacteriales</taxon>
        <taxon>Oscillospiraceae</taxon>
        <taxon>Faecalibacterium</taxon>
    </lineage>
</organism>
<comment type="caution">
    <text evidence="2">The sequence shown here is derived from an EMBL/GenBank/DDBJ whole genome shotgun (WGS) entry which is preliminary data.</text>
</comment>
<dbReference type="PROSITE" id="PS51318">
    <property type="entry name" value="TAT"/>
    <property type="match status" value="1"/>
</dbReference>
<protein>
    <recommendedName>
        <fullName evidence="4">Twin-arginine translocation signal domain-containing protein</fullName>
    </recommendedName>
</protein>
<dbReference type="AlphaFoldDB" id="A0A2A7ALP5"/>
<dbReference type="RefSeq" id="WP_097840275.1">
    <property type="nucleotide sequence ID" value="NZ_NMTY01000033.1"/>
</dbReference>
<gene>
    <name evidence="2" type="ORF">CGS58_13950</name>
</gene>
<dbReference type="InterPro" id="IPR006311">
    <property type="entry name" value="TAT_signal"/>
</dbReference>
<dbReference type="Proteomes" id="UP000220005">
    <property type="component" value="Unassembled WGS sequence"/>
</dbReference>
<evidence type="ECO:0008006" key="4">
    <source>
        <dbReference type="Google" id="ProtNLM"/>
    </source>
</evidence>
<evidence type="ECO:0000313" key="2">
    <source>
        <dbReference type="EMBL" id="PDX80016.1"/>
    </source>
</evidence>
<dbReference type="NCBIfam" id="TIGR01409">
    <property type="entry name" value="TAT_signal_seq"/>
    <property type="match status" value="1"/>
</dbReference>
<dbReference type="PROSITE" id="PS51257">
    <property type="entry name" value="PROKAR_LIPOPROTEIN"/>
    <property type="match status" value="1"/>
</dbReference>
<dbReference type="EMBL" id="NMTY01000033">
    <property type="protein sequence ID" value="PDX80016.1"/>
    <property type="molecule type" value="Genomic_DNA"/>
</dbReference>
<evidence type="ECO:0000313" key="3">
    <source>
        <dbReference type="Proteomes" id="UP000220005"/>
    </source>
</evidence>
<dbReference type="InterPro" id="IPR029050">
    <property type="entry name" value="Immunoprotect_excell_Ig-like"/>
</dbReference>
<proteinExistence type="predicted"/>
<dbReference type="Gene3D" id="2.60.40.1240">
    <property type="match status" value="1"/>
</dbReference>
<dbReference type="Pfam" id="PF10518">
    <property type="entry name" value="TAT_signal"/>
    <property type="match status" value="1"/>
</dbReference>
<sequence>MSFEFSRRNFMKYTAVAAVALAGASLFTGCKNSGDSYNLLKEGAGELTVLQVTAAMGKYDDKSKKYTAPDITGTTTTIEFPMKITNNRTNPIYVTPNNFKVVVTSSDGKNVKKYSVTIEDALKDTNLKKGSSVSGNVTAQGVDLKEGDVVVLTYCPDLQYNEYSLNWKLTVPKKESSASTTSTTT</sequence>
<accession>A0A2A7ALP5</accession>
<reference evidence="2 3" key="1">
    <citation type="journal article" date="2017" name="Front. Microbiol.">
        <title>New Insights into the Diversity of the Genus Faecalibacterium.</title>
        <authorList>
            <person name="Benevides L."/>
            <person name="Burman S."/>
            <person name="Martin R."/>
            <person name="Robert V."/>
            <person name="Thomas M."/>
            <person name="Miquel S."/>
            <person name="Chain F."/>
            <person name="Sokol H."/>
            <person name="Bermudez-Humaran L.G."/>
            <person name="Morrison M."/>
            <person name="Langella P."/>
            <person name="Azevedo V.A."/>
            <person name="Chatel J.M."/>
            <person name="Soares S."/>
        </authorList>
    </citation>
    <scope>NUCLEOTIDE SEQUENCE [LARGE SCALE GENOMIC DNA]</scope>
    <source>
        <strain evidence="2 3">CNCM I 4575</strain>
    </source>
</reference>
<evidence type="ECO:0000256" key="1">
    <source>
        <dbReference type="ARBA" id="ARBA00022729"/>
    </source>
</evidence>
<dbReference type="InterPro" id="IPR019546">
    <property type="entry name" value="TAT_signal_bac_arc"/>
</dbReference>
<name>A0A2A7ALP5_9FIRM</name>
<keyword evidence="1" id="KW-0732">Signal</keyword>